<sequence>MVYLLTAFLASLALTLILVRYKYLHSRHCADGGLAEARKCCARPVPRMGGVALVLAVLASSAPLAYREPQVLAPLLLIWLCSLPAFMGGLAADVSRRASVRLRFLFVGISGVLAYCVLDAQVIRMNVLGADWLLQYAAISFIATLIVIGGAANAINIIDGYNGLAAVVSALIFAGFAYVAYCVGDRLLLVMSACMIGAICGFLVWNYPSGLIFLGAGGAYFIGYMIGVVAILLLGRHANVSAWFPLLLCFYPVFETLFSIYRKVFLRRMSPALPDRVHLHMLIYRRVVRWAEAGPGKRRRKIQRNAMTSPFLWAFSSLAGLAALLFWQNEPVLIGFTALFVVAYMVLYRVLVRFRVPRWMVVRKREG</sequence>
<evidence type="ECO:0000256" key="7">
    <source>
        <dbReference type="PIRSR" id="PIRSR600715-1"/>
    </source>
</evidence>
<feature type="transmembrane region" description="Helical" evidence="8">
    <location>
        <begin position="187"/>
        <end position="205"/>
    </location>
</feature>
<evidence type="ECO:0000313" key="9">
    <source>
        <dbReference type="EMBL" id="SHI27432.1"/>
    </source>
</evidence>
<dbReference type="GO" id="GO:0071555">
    <property type="term" value="P:cell wall organization"/>
    <property type="evidence" value="ECO:0007669"/>
    <property type="project" value="TreeGrafter"/>
</dbReference>
<protein>
    <submittedName>
        <fullName evidence="9">UDP-N-acetylmuramyl pentapeptide phosphotransferase/UDP-N-acetylglucosamine-1-phosphate transferase</fullName>
    </submittedName>
</protein>
<dbReference type="OrthoDB" id="9783652at2"/>
<evidence type="ECO:0000256" key="2">
    <source>
        <dbReference type="ARBA" id="ARBA00022475"/>
    </source>
</evidence>
<evidence type="ECO:0000256" key="3">
    <source>
        <dbReference type="ARBA" id="ARBA00022679"/>
    </source>
</evidence>
<gene>
    <name evidence="9" type="ORF">SAMN04488135_11859</name>
</gene>
<feature type="transmembrane region" description="Helical" evidence="8">
    <location>
        <begin position="135"/>
        <end position="155"/>
    </location>
</feature>
<dbReference type="Pfam" id="PF00953">
    <property type="entry name" value="Glycos_transf_4"/>
    <property type="match status" value="1"/>
</dbReference>
<keyword evidence="7" id="KW-0460">Magnesium</keyword>
<feature type="transmembrane region" description="Helical" evidence="8">
    <location>
        <begin position="6"/>
        <end position="24"/>
    </location>
</feature>
<feature type="transmembrane region" description="Helical" evidence="8">
    <location>
        <begin position="45"/>
        <end position="66"/>
    </location>
</feature>
<reference evidence="9 10" key="1">
    <citation type="submission" date="2016-11" db="EMBL/GenBank/DDBJ databases">
        <authorList>
            <person name="Jaros S."/>
            <person name="Januszkiewicz K."/>
            <person name="Wedrychowicz H."/>
        </authorList>
    </citation>
    <scope>NUCLEOTIDE SEQUENCE [LARGE SCALE GENOMIC DNA]</scope>
    <source>
        <strain evidence="9 10">CGMCC 1.10190</strain>
    </source>
</reference>
<name>A0A1M5ZT98_9BURK</name>
<dbReference type="GO" id="GO:0005886">
    <property type="term" value="C:plasma membrane"/>
    <property type="evidence" value="ECO:0007669"/>
    <property type="project" value="UniProtKB-SubCell"/>
</dbReference>
<feature type="transmembrane region" description="Helical" evidence="8">
    <location>
        <begin position="240"/>
        <end position="261"/>
    </location>
</feature>
<feature type="transmembrane region" description="Helical" evidence="8">
    <location>
        <begin position="72"/>
        <end position="92"/>
    </location>
</feature>
<keyword evidence="6 8" id="KW-0472">Membrane</keyword>
<dbReference type="GO" id="GO:0046872">
    <property type="term" value="F:metal ion binding"/>
    <property type="evidence" value="ECO:0007669"/>
    <property type="project" value="UniProtKB-KW"/>
</dbReference>
<keyword evidence="4 8" id="KW-0812">Transmembrane</keyword>
<evidence type="ECO:0000256" key="1">
    <source>
        <dbReference type="ARBA" id="ARBA00004651"/>
    </source>
</evidence>
<dbReference type="GO" id="GO:0044038">
    <property type="term" value="P:cell wall macromolecule biosynthetic process"/>
    <property type="evidence" value="ECO:0007669"/>
    <property type="project" value="TreeGrafter"/>
</dbReference>
<keyword evidence="2" id="KW-1003">Cell membrane</keyword>
<proteinExistence type="predicted"/>
<comment type="cofactor">
    <cofactor evidence="7">
        <name>Mg(2+)</name>
        <dbReference type="ChEBI" id="CHEBI:18420"/>
    </cofactor>
</comment>
<dbReference type="AlphaFoldDB" id="A0A1M5ZT98"/>
<keyword evidence="7" id="KW-0479">Metal-binding</keyword>
<feature type="binding site" evidence="7">
    <location>
        <position position="156"/>
    </location>
    <ligand>
        <name>Mg(2+)</name>
        <dbReference type="ChEBI" id="CHEBI:18420"/>
    </ligand>
</feature>
<feature type="transmembrane region" description="Helical" evidence="8">
    <location>
        <begin position="333"/>
        <end position="351"/>
    </location>
</feature>
<dbReference type="Proteomes" id="UP000184226">
    <property type="component" value="Unassembled WGS sequence"/>
</dbReference>
<dbReference type="PANTHER" id="PTHR22926">
    <property type="entry name" value="PHOSPHO-N-ACETYLMURAMOYL-PENTAPEPTIDE-TRANSFERASE"/>
    <property type="match status" value="1"/>
</dbReference>
<keyword evidence="3 9" id="KW-0808">Transferase</keyword>
<dbReference type="STRING" id="658167.SAMN04488135_11859"/>
<evidence type="ECO:0000313" key="10">
    <source>
        <dbReference type="Proteomes" id="UP000184226"/>
    </source>
</evidence>
<dbReference type="EMBL" id="FQXE01000018">
    <property type="protein sequence ID" value="SHI27432.1"/>
    <property type="molecule type" value="Genomic_DNA"/>
</dbReference>
<dbReference type="InterPro" id="IPR000715">
    <property type="entry name" value="Glycosyl_transferase_4"/>
</dbReference>
<dbReference type="CDD" id="cd06912">
    <property type="entry name" value="GT_MraY_like"/>
    <property type="match status" value="1"/>
</dbReference>
<comment type="subcellular location">
    <subcellularLocation>
        <location evidence="1">Cell membrane</location>
        <topology evidence="1">Multi-pass membrane protein</topology>
    </subcellularLocation>
</comment>
<feature type="transmembrane region" description="Helical" evidence="8">
    <location>
        <begin position="307"/>
        <end position="327"/>
    </location>
</feature>
<evidence type="ECO:0000256" key="5">
    <source>
        <dbReference type="ARBA" id="ARBA00022989"/>
    </source>
</evidence>
<accession>A0A1M5ZT98</accession>
<keyword evidence="5 8" id="KW-1133">Transmembrane helix</keyword>
<dbReference type="GO" id="GO:0016780">
    <property type="term" value="F:phosphotransferase activity, for other substituted phosphate groups"/>
    <property type="evidence" value="ECO:0007669"/>
    <property type="project" value="InterPro"/>
</dbReference>
<organism evidence="9 10">
    <name type="scientific">Pollutimonas bauzanensis</name>
    <dbReference type="NCBI Taxonomy" id="658167"/>
    <lineage>
        <taxon>Bacteria</taxon>
        <taxon>Pseudomonadati</taxon>
        <taxon>Pseudomonadota</taxon>
        <taxon>Betaproteobacteria</taxon>
        <taxon>Burkholderiales</taxon>
        <taxon>Alcaligenaceae</taxon>
        <taxon>Pollutimonas</taxon>
    </lineage>
</organism>
<evidence type="ECO:0000256" key="4">
    <source>
        <dbReference type="ARBA" id="ARBA00022692"/>
    </source>
</evidence>
<dbReference type="PANTHER" id="PTHR22926:SF3">
    <property type="entry name" value="UNDECAPRENYL-PHOSPHATE ALPHA-N-ACETYLGLUCOSAMINYL 1-PHOSPHATE TRANSFERASE"/>
    <property type="match status" value="1"/>
</dbReference>
<keyword evidence="10" id="KW-1185">Reference proteome</keyword>
<feature type="transmembrane region" description="Helical" evidence="8">
    <location>
        <begin position="212"/>
        <end position="234"/>
    </location>
</feature>
<feature type="transmembrane region" description="Helical" evidence="8">
    <location>
        <begin position="104"/>
        <end position="123"/>
    </location>
</feature>
<dbReference type="RefSeq" id="WP_073108690.1">
    <property type="nucleotide sequence ID" value="NZ_FQXE01000018.1"/>
</dbReference>
<dbReference type="GO" id="GO:0009103">
    <property type="term" value="P:lipopolysaccharide biosynthetic process"/>
    <property type="evidence" value="ECO:0007669"/>
    <property type="project" value="TreeGrafter"/>
</dbReference>
<feature type="transmembrane region" description="Helical" evidence="8">
    <location>
        <begin position="162"/>
        <end position="181"/>
    </location>
</feature>
<evidence type="ECO:0000256" key="6">
    <source>
        <dbReference type="ARBA" id="ARBA00023136"/>
    </source>
</evidence>
<evidence type="ECO:0000256" key="8">
    <source>
        <dbReference type="SAM" id="Phobius"/>
    </source>
</evidence>